<dbReference type="PANTHER" id="PTHR43806">
    <property type="entry name" value="PEPTIDASE S8"/>
    <property type="match status" value="1"/>
</dbReference>
<evidence type="ECO:0000256" key="1">
    <source>
        <dbReference type="ARBA" id="ARBA00011073"/>
    </source>
</evidence>
<feature type="signal peptide" evidence="7">
    <location>
        <begin position="1"/>
        <end position="20"/>
    </location>
</feature>
<feature type="active site" description="Charge relay system" evidence="5">
    <location>
        <position position="308"/>
    </location>
</feature>
<dbReference type="PANTHER" id="PTHR43806:SF11">
    <property type="entry name" value="CEREVISIN-RELATED"/>
    <property type="match status" value="1"/>
</dbReference>
<evidence type="ECO:0000313" key="10">
    <source>
        <dbReference type="Proteomes" id="UP000547674"/>
    </source>
</evidence>
<evidence type="ECO:0000313" key="9">
    <source>
        <dbReference type="EMBL" id="NNF08451.1"/>
    </source>
</evidence>
<evidence type="ECO:0000256" key="2">
    <source>
        <dbReference type="ARBA" id="ARBA00022670"/>
    </source>
</evidence>
<dbReference type="InterPro" id="IPR023827">
    <property type="entry name" value="Peptidase_S8_Asp-AS"/>
</dbReference>
<dbReference type="InterPro" id="IPR036852">
    <property type="entry name" value="Peptidase_S8/S53_dom_sf"/>
</dbReference>
<keyword evidence="2 5" id="KW-0645">Protease</keyword>
<evidence type="ECO:0000256" key="3">
    <source>
        <dbReference type="ARBA" id="ARBA00022801"/>
    </source>
</evidence>
<keyword evidence="3 5" id="KW-0378">Hydrolase</keyword>
<protein>
    <submittedName>
        <fullName evidence="9">S8 family serine peptidase</fullName>
    </submittedName>
</protein>
<evidence type="ECO:0000256" key="5">
    <source>
        <dbReference type="PROSITE-ProRule" id="PRU01240"/>
    </source>
</evidence>
<evidence type="ECO:0000256" key="6">
    <source>
        <dbReference type="SAM" id="MobiDB-lite"/>
    </source>
</evidence>
<keyword evidence="4 5" id="KW-0720">Serine protease</keyword>
<comment type="caution">
    <text evidence="9">The sequence shown here is derived from an EMBL/GenBank/DDBJ whole genome shotgun (WGS) entry which is preliminary data.</text>
</comment>
<feature type="active site" description="Charge relay system" evidence="5">
    <location>
        <position position="115"/>
    </location>
</feature>
<feature type="region of interest" description="Disordered" evidence="6">
    <location>
        <begin position="27"/>
        <end position="68"/>
    </location>
</feature>
<dbReference type="Gene3D" id="3.40.50.200">
    <property type="entry name" value="Peptidase S8/S53 domain"/>
    <property type="match status" value="1"/>
</dbReference>
<reference evidence="9 10" key="1">
    <citation type="submission" date="2020-03" db="EMBL/GenBank/DDBJ databases">
        <title>Metabolic flexibility allows generalist bacteria to become dominant in a frequently disturbed ecosystem.</title>
        <authorList>
            <person name="Chen Y.-J."/>
            <person name="Leung P.M."/>
            <person name="Bay S.K."/>
            <person name="Hugenholtz P."/>
            <person name="Kessler A.J."/>
            <person name="Shelley G."/>
            <person name="Waite D.W."/>
            <person name="Cook P.L."/>
            <person name="Greening C."/>
        </authorList>
    </citation>
    <scope>NUCLEOTIDE SEQUENCE [LARGE SCALE GENOMIC DNA]</scope>
    <source>
        <strain evidence="9">SS_bin_28</strain>
    </source>
</reference>
<organism evidence="9 10">
    <name type="scientific">Eiseniibacteriota bacterium</name>
    <dbReference type="NCBI Taxonomy" id="2212470"/>
    <lineage>
        <taxon>Bacteria</taxon>
        <taxon>Candidatus Eiseniibacteriota</taxon>
    </lineage>
</organism>
<feature type="compositionally biased region" description="Polar residues" evidence="6">
    <location>
        <begin position="27"/>
        <end position="40"/>
    </location>
</feature>
<dbReference type="PROSITE" id="PS51892">
    <property type="entry name" value="SUBTILASE"/>
    <property type="match status" value="1"/>
</dbReference>
<feature type="active site" description="Charge relay system" evidence="5">
    <location>
        <position position="163"/>
    </location>
</feature>
<feature type="domain" description="Peptidase S8/S53" evidence="8">
    <location>
        <begin position="106"/>
        <end position="354"/>
    </location>
</feature>
<dbReference type="AlphaFoldDB" id="A0A7Y2H3W1"/>
<comment type="similarity">
    <text evidence="1 5">Belongs to the peptidase S8 family.</text>
</comment>
<name>A0A7Y2H3W1_UNCEI</name>
<dbReference type="Proteomes" id="UP000547674">
    <property type="component" value="Unassembled WGS sequence"/>
</dbReference>
<dbReference type="PROSITE" id="PS00136">
    <property type="entry name" value="SUBTILASE_ASP"/>
    <property type="match status" value="1"/>
</dbReference>
<evidence type="ECO:0000256" key="4">
    <source>
        <dbReference type="ARBA" id="ARBA00022825"/>
    </source>
</evidence>
<evidence type="ECO:0000259" key="8">
    <source>
        <dbReference type="Pfam" id="PF00082"/>
    </source>
</evidence>
<evidence type="ECO:0000256" key="7">
    <source>
        <dbReference type="SAM" id="SignalP"/>
    </source>
</evidence>
<dbReference type="InterPro" id="IPR000209">
    <property type="entry name" value="Peptidase_S8/S53_dom"/>
</dbReference>
<dbReference type="PROSITE" id="PS51257">
    <property type="entry name" value="PROKAR_LIPOPROTEIN"/>
    <property type="match status" value="1"/>
</dbReference>
<keyword evidence="7" id="KW-0732">Signal</keyword>
<dbReference type="InterPro" id="IPR015500">
    <property type="entry name" value="Peptidase_S8_subtilisin-rel"/>
</dbReference>
<dbReference type="PRINTS" id="PR00723">
    <property type="entry name" value="SUBTILISIN"/>
</dbReference>
<dbReference type="Pfam" id="PF00082">
    <property type="entry name" value="Peptidase_S8"/>
    <property type="match status" value="1"/>
</dbReference>
<sequence>MKLRSLFLTSVALTCVLALGCENTTSTDPSNLTVSLQDHGQGSGDPGLPGSKDLKLPDIDDPGVESPEAAGMTVAFNDGSRNSQSMAEQDLVNTLQLVSAHQISTGSGLRIALLDTGVDPNHSLLQGRIVAGRDMIDQDDEPWESADNVDNDGDGLIDEGFGHGTHLAGLVALLAPDAEIHIYRVLDDEGRGKANRVAQAISRAMRAEVDIISLSLGMDVPFAAVEAAIQLADERGVTVLASIGNHGTDLESHFPANYPLVIAVGSHDMQHALSDFSSFGPGLHVTAPGEDLVSAYPDEGYSVMSGTSTSTAVVASLCALILDLNPDFTPQDVADHLAATVNPGTGVPGSTGHGSINFLGAVQP</sequence>
<dbReference type="GO" id="GO:0004252">
    <property type="term" value="F:serine-type endopeptidase activity"/>
    <property type="evidence" value="ECO:0007669"/>
    <property type="project" value="UniProtKB-UniRule"/>
</dbReference>
<dbReference type="GO" id="GO:0006508">
    <property type="term" value="P:proteolysis"/>
    <property type="evidence" value="ECO:0007669"/>
    <property type="project" value="UniProtKB-KW"/>
</dbReference>
<proteinExistence type="inferred from homology"/>
<dbReference type="InterPro" id="IPR050131">
    <property type="entry name" value="Peptidase_S8_subtilisin-like"/>
</dbReference>
<feature type="chain" id="PRO_5031481199" evidence="7">
    <location>
        <begin position="21"/>
        <end position="364"/>
    </location>
</feature>
<dbReference type="SUPFAM" id="SSF52743">
    <property type="entry name" value="Subtilisin-like"/>
    <property type="match status" value="1"/>
</dbReference>
<accession>A0A7Y2H3W1</accession>
<gene>
    <name evidence="9" type="ORF">HKN21_16945</name>
</gene>
<dbReference type="EMBL" id="JABDJR010000680">
    <property type="protein sequence ID" value="NNF08451.1"/>
    <property type="molecule type" value="Genomic_DNA"/>
</dbReference>